<organism evidence="3 4">
    <name type="scientific">Candidatus Paraluminiphilus aquimaris</name>
    <dbReference type="NCBI Taxonomy" id="2518994"/>
    <lineage>
        <taxon>Bacteria</taxon>
        <taxon>Pseudomonadati</taxon>
        <taxon>Pseudomonadota</taxon>
        <taxon>Gammaproteobacteria</taxon>
        <taxon>Cellvibrionales</taxon>
        <taxon>Halieaceae</taxon>
        <taxon>Candidatus Paraluminiphilus</taxon>
    </lineage>
</organism>
<feature type="compositionally biased region" description="Acidic residues" evidence="2">
    <location>
        <begin position="148"/>
        <end position="159"/>
    </location>
</feature>
<name>A0ABY6Q5H2_9GAMM</name>
<dbReference type="Proteomes" id="UP001317963">
    <property type="component" value="Chromosome"/>
</dbReference>
<proteinExistence type="predicted"/>
<gene>
    <name evidence="3" type="ORF">E0F26_05240</name>
</gene>
<evidence type="ECO:0000256" key="1">
    <source>
        <dbReference type="ARBA" id="ARBA00022729"/>
    </source>
</evidence>
<evidence type="ECO:0000256" key="2">
    <source>
        <dbReference type="SAM" id="MobiDB-lite"/>
    </source>
</evidence>
<dbReference type="Pfam" id="PF02412">
    <property type="entry name" value="TSP_3"/>
    <property type="match status" value="2"/>
</dbReference>
<keyword evidence="1" id="KW-0732">Signal</keyword>
<feature type="region of interest" description="Disordered" evidence="2">
    <location>
        <begin position="114"/>
        <end position="181"/>
    </location>
</feature>
<sequence length="283" mass="29056">MVTPSRTLIPMTPQLFRQGLVSIFVAALSLLSVISVAGVHASEPKSESVVSTQSTTPIAPEIMFFILKGNGDGGEDTVQITDTDADGVADADDLCANTPAGAAVNAQGCADSQIDDDGDSVTNDLDQCPSTPTDETADAVGCSPSQLDSDDDGVSDDLDQCPNSSSGVVVDDSGCEDTSGSLQDDYTQNVNPLIADFQRGCTSSGCHGRVGAPGGLSLYGASVTGSPQQNYDSMVSYIDRSSASRLLGKLSGTLGHGGGVRYGTQTSGYQVIKTWAEAVEVRP</sequence>
<keyword evidence="4" id="KW-1185">Reference proteome</keyword>
<dbReference type="InterPro" id="IPR003367">
    <property type="entry name" value="Thrombospondin_3-like_rpt"/>
</dbReference>
<protein>
    <recommendedName>
        <fullName evidence="5">Thrombospondin</fullName>
    </recommendedName>
</protein>
<evidence type="ECO:0008006" key="5">
    <source>
        <dbReference type="Google" id="ProtNLM"/>
    </source>
</evidence>
<dbReference type="EMBL" id="CP036501">
    <property type="protein sequence ID" value="UZP74183.1"/>
    <property type="molecule type" value="Genomic_DNA"/>
</dbReference>
<reference evidence="3 4" key="1">
    <citation type="submission" date="2019-02" db="EMBL/GenBank/DDBJ databases">
        <title>Halieaceae_genomes.</title>
        <authorList>
            <person name="Li S.-H."/>
        </authorList>
    </citation>
    <scope>NUCLEOTIDE SEQUENCE [LARGE SCALE GENOMIC DNA]</scope>
    <source>
        <strain evidence="3 4">JH123</strain>
    </source>
</reference>
<dbReference type="SUPFAM" id="SSF103647">
    <property type="entry name" value="TSP type-3 repeat"/>
    <property type="match status" value="1"/>
</dbReference>
<dbReference type="InterPro" id="IPR028974">
    <property type="entry name" value="TSP_type-3_rpt"/>
</dbReference>
<evidence type="ECO:0000313" key="3">
    <source>
        <dbReference type="EMBL" id="UZP74183.1"/>
    </source>
</evidence>
<accession>A0ABY6Q5H2</accession>
<evidence type="ECO:0000313" key="4">
    <source>
        <dbReference type="Proteomes" id="UP001317963"/>
    </source>
</evidence>
<feature type="compositionally biased region" description="Polar residues" evidence="2">
    <location>
        <begin position="120"/>
        <end position="134"/>
    </location>
</feature>